<dbReference type="eggNOG" id="KOG1304">
    <property type="taxonomic scope" value="Eukaryota"/>
</dbReference>
<sequence>MTTGRADADDDMTELKTGILSIEAAGEANTRTGTCSNYGLKGLSPRRLETKKSGLSWTAAIILKSFIGGGFLFLPHVFMRGGLILSFLIFSLVFAAALYCMILLVRCCRPGVTNTYEELAEQTYGKRARRMVEFCVVISQLAFSTVNIVLAAGNIRDVIWTASGCDPKFEIPTRVLLWVGAVAYVPLCLIRQMKHLAPIAFIANVGTGVGIIMLLAALGFELAARKEPVEITLFDCRNFPLVLGTVIYMWEGTGLVLPIRDNATKKVQESFPRVLSLCLGALFLTYTGFVIYANFTFGVRLESVVLFNLPANILGVSVQAVVAFAISSSVPLMMFPASAIVEHRLLSRFKFSSWTYKIAVCSTLRILLVVLILAAATVGLQQIDNFVALIGGACGAPLTFVFPTLLHMKLHPDEPKLRRFFHSLIVVGGLGVQIFSIYWTVTSWRGITEFPARCSA</sequence>
<feature type="transmembrane region" description="Helical" evidence="5">
    <location>
        <begin position="356"/>
        <end position="380"/>
    </location>
</feature>
<keyword evidence="8" id="KW-1185">Reference proteome</keyword>
<dbReference type="GeneID" id="13442022"/>
<feature type="transmembrane region" description="Helical" evidence="5">
    <location>
        <begin position="84"/>
        <end position="105"/>
    </location>
</feature>
<dbReference type="RefSeq" id="XP_003884172.1">
    <property type="nucleotide sequence ID" value="XM_003884123.1"/>
</dbReference>
<feature type="transmembrane region" description="Helical" evidence="5">
    <location>
        <begin position="386"/>
        <end position="408"/>
    </location>
</feature>
<evidence type="ECO:0000259" key="6">
    <source>
        <dbReference type="Pfam" id="PF01490"/>
    </source>
</evidence>
<name>F0VLL3_NEOCL</name>
<dbReference type="OMA" id="SAMYVPN"/>
<accession>F0VLL3</accession>
<evidence type="ECO:0000256" key="5">
    <source>
        <dbReference type="SAM" id="Phobius"/>
    </source>
</evidence>
<feature type="transmembrane region" description="Helical" evidence="5">
    <location>
        <begin position="196"/>
        <end position="219"/>
    </location>
</feature>
<dbReference type="AlphaFoldDB" id="F0VLL3"/>
<feature type="transmembrane region" description="Helical" evidence="5">
    <location>
        <begin position="271"/>
        <end position="293"/>
    </location>
</feature>
<dbReference type="OrthoDB" id="1684102at2759"/>
<dbReference type="EMBL" id="FR823391">
    <property type="protein sequence ID" value="CBZ54141.1"/>
    <property type="molecule type" value="Genomic_DNA"/>
</dbReference>
<reference evidence="8" key="1">
    <citation type="journal article" date="2012" name="PLoS Pathog.">
        <title>Comparative genomics of the apicomplexan parasites Toxoplasma gondii and Neospora caninum: Coccidia differing in host range and transmission strategy.</title>
        <authorList>
            <person name="Reid A.J."/>
            <person name="Vermont S.J."/>
            <person name="Cotton J.A."/>
            <person name="Harris D."/>
            <person name="Hill-Cawthorne G.A."/>
            <person name="Konen-Waisman S."/>
            <person name="Latham S.M."/>
            <person name="Mourier T."/>
            <person name="Norton R."/>
            <person name="Quail M.A."/>
            <person name="Sanders M."/>
            <person name="Shanmugam D."/>
            <person name="Sohal A."/>
            <person name="Wasmuth J.D."/>
            <person name="Brunk B."/>
            <person name="Grigg M.E."/>
            <person name="Howard J.C."/>
            <person name="Parkinson J."/>
            <person name="Roos D.S."/>
            <person name="Trees A.J."/>
            <person name="Berriman M."/>
            <person name="Pain A."/>
            <person name="Wastling J.M."/>
        </authorList>
    </citation>
    <scope>NUCLEOTIDE SEQUENCE [LARGE SCALE GENOMIC DNA]</scope>
    <source>
        <strain evidence="8">Liverpool</strain>
    </source>
</reference>
<comment type="subcellular location">
    <subcellularLocation>
        <location evidence="1">Membrane</location>
        <topology evidence="1">Multi-pass membrane protein</topology>
    </subcellularLocation>
</comment>
<evidence type="ECO:0000256" key="3">
    <source>
        <dbReference type="ARBA" id="ARBA00022989"/>
    </source>
</evidence>
<feature type="transmembrane region" description="Helical" evidence="5">
    <location>
        <begin position="420"/>
        <end position="441"/>
    </location>
</feature>
<dbReference type="VEuPathDB" id="ToxoDB:NCLIV_045730"/>
<protein>
    <recommendedName>
        <fullName evidence="6">Amino acid transporter transmembrane domain-containing protein</fullName>
    </recommendedName>
</protein>
<keyword evidence="4 5" id="KW-0472">Membrane</keyword>
<evidence type="ECO:0000256" key="1">
    <source>
        <dbReference type="ARBA" id="ARBA00004141"/>
    </source>
</evidence>
<evidence type="ECO:0000313" key="7">
    <source>
        <dbReference type="EMBL" id="CBZ54141.1"/>
    </source>
</evidence>
<keyword evidence="2 5" id="KW-0812">Transmembrane</keyword>
<dbReference type="GO" id="GO:0015179">
    <property type="term" value="F:L-amino acid transmembrane transporter activity"/>
    <property type="evidence" value="ECO:0007669"/>
    <property type="project" value="TreeGrafter"/>
</dbReference>
<feature type="transmembrane region" description="Helical" evidence="5">
    <location>
        <begin position="171"/>
        <end position="189"/>
    </location>
</feature>
<dbReference type="PANTHER" id="PTHR22950:SF666">
    <property type="entry name" value="VACUOLAR AMINO ACID TRANSPORTER 4"/>
    <property type="match status" value="1"/>
</dbReference>
<keyword evidence="3 5" id="KW-1133">Transmembrane helix</keyword>
<dbReference type="Pfam" id="PF01490">
    <property type="entry name" value="Aa_trans"/>
    <property type="match status" value="1"/>
</dbReference>
<feature type="domain" description="Amino acid transporter transmembrane" evidence="6">
    <location>
        <begin position="58"/>
        <end position="440"/>
    </location>
</feature>
<proteinExistence type="predicted"/>
<feature type="transmembrane region" description="Helical" evidence="5">
    <location>
        <begin position="55"/>
        <end position="78"/>
    </location>
</feature>
<dbReference type="InParanoid" id="F0VLL3"/>
<evidence type="ECO:0000256" key="4">
    <source>
        <dbReference type="ARBA" id="ARBA00023136"/>
    </source>
</evidence>
<dbReference type="PANTHER" id="PTHR22950">
    <property type="entry name" value="AMINO ACID TRANSPORTER"/>
    <property type="match status" value="1"/>
</dbReference>
<dbReference type="Proteomes" id="UP000007494">
    <property type="component" value="Chromosome X"/>
</dbReference>
<organism evidence="7 8">
    <name type="scientific">Neospora caninum (strain Liverpool)</name>
    <dbReference type="NCBI Taxonomy" id="572307"/>
    <lineage>
        <taxon>Eukaryota</taxon>
        <taxon>Sar</taxon>
        <taxon>Alveolata</taxon>
        <taxon>Apicomplexa</taxon>
        <taxon>Conoidasida</taxon>
        <taxon>Coccidia</taxon>
        <taxon>Eucoccidiorida</taxon>
        <taxon>Eimeriorina</taxon>
        <taxon>Sarcocystidae</taxon>
        <taxon>Neospora</taxon>
    </lineage>
</organism>
<feature type="transmembrane region" description="Helical" evidence="5">
    <location>
        <begin position="239"/>
        <end position="259"/>
    </location>
</feature>
<evidence type="ECO:0000256" key="2">
    <source>
        <dbReference type="ARBA" id="ARBA00022692"/>
    </source>
</evidence>
<feature type="transmembrane region" description="Helical" evidence="5">
    <location>
        <begin position="131"/>
        <end position="151"/>
    </location>
</feature>
<feature type="transmembrane region" description="Helical" evidence="5">
    <location>
        <begin position="313"/>
        <end position="335"/>
    </location>
</feature>
<dbReference type="GO" id="GO:0016020">
    <property type="term" value="C:membrane"/>
    <property type="evidence" value="ECO:0007669"/>
    <property type="project" value="UniProtKB-SubCell"/>
</dbReference>
<dbReference type="InterPro" id="IPR013057">
    <property type="entry name" value="AA_transpt_TM"/>
</dbReference>
<gene>
    <name evidence="7" type="ORF">NCLIV_045730</name>
</gene>
<evidence type="ECO:0000313" key="8">
    <source>
        <dbReference type="Proteomes" id="UP000007494"/>
    </source>
</evidence>